<name>A0A1R2CFS9_9CILI</name>
<evidence type="ECO:0000313" key="4">
    <source>
        <dbReference type="Proteomes" id="UP000187209"/>
    </source>
</evidence>
<dbReference type="InterPro" id="IPR001841">
    <property type="entry name" value="Znf_RING"/>
</dbReference>
<reference evidence="3 4" key="1">
    <citation type="submission" date="2016-11" db="EMBL/GenBank/DDBJ databases">
        <title>The macronuclear genome of Stentor coeruleus: a giant cell with tiny introns.</title>
        <authorList>
            <person name="Slabodnick M."/>
            <person name="Ruby J.G."/>
            <person name="Reiff S.B."/>
            <person name="Swart E.C."/>
            <person name="Gosai S."/>
            <person name="Prabakaran S."/>
            <person name="Witkowska E."/>
            <person name="Larue G.E."/>
            <person name="Fisher S."/>
            <person name="Freeman R.M."/>
            <person name="Gunawardena J."/>
            <person name="Chu W."/>
            <person name="Stover N.A."/>
            <person name="Gregory B.D."/>
            <person name="Nowacki M."/>
            <person name="Derisi J."/>
            <person name="Roy S.W."/>
            <person name="Marshall W.F."/>
            <person name="Sood P."/>
        </authorList>
    </citation>
    <scope>NUCLEOTIDE SEQUENCE [LARGE SCALE GENOMIC DNA]</scope>
    <source>
        <strain evidence="3">WM001</strain>
    </source>
</reference>
<comment type="caution">
    <text evidence="3">The sequence shown here is derived from an EMBL/GenBank/DDBJ whole genome shotgun (WGS) entry which is preliminary data.</text>
</comment>
<feature type="domain" description="RING-type" evidence="2">
    <location>
        <begin position="114"/>
        <end position="161"/>
    </location>
</feature>
<sequence length="213" mass="24310">MINRVLEQFPENKVLLQSLSSTEAYLSAIVQMKCDLPFDVAGKFIRKVFGRGDLSADDQEWINAKVMKGYIGEVAEFLQSKDLVKAQDIASLIQSLKKSDLYQQKFQTNIDERCLICGKSLEIEENHVIVDCKHSFHKYCLIKEIEYLLKNNVSILRCPSCLHCLGLLELMKFLPPLLLETYDRQKSLSLSGYTSKINAQIKKCKEIIDLSPS</sequence>
<dbReference type="GO" id="GO:0008270">
    <property type="term" value="F:zinc ion binding"/>
    <property type="evidence" value="ECO:0007669"/>
    <property type="project" value="UniProtKB-KW"/>
</dbReference>
<dbReference type="CDD" id="cd16448">
    <property type="entry name" value="RING-H2"/>
    <property type="match status" value="1"/>
</dbReference>
<evidence type="ECO:0000256" key="1">
    <source>
        <dbReference type="PROSITE-ProRule" id="PRU00175"/>
    </source>
</evidence>
<dbReference type="SUPFAM" id="SSF57850">
    <property type="entry name" value="RING/U-box"/>
    <property type="match status" value="1"/>
</dbReference>
<keyword evidence="1" id="KW-0479">Metal-binding</keyword>
<dbReference type="PROSITE" id="PS50089">
    <property type="entry name" value="ZF_RING_2"/>
    <property type="match status" value="1"/>
</dbReference>
<gene>
    <name evidence="3" type="ORF">SteCoe_10280</name>
</gene>
<keyword evidence="1" id="KW-0862">Zinc</keyword>
<keyword evidence="1" id="KW-0863">Zinc-finger</keyword>
<protein>
    <recommendedName>
        <fullName evidence="2">RING-type domain-containing protein</fullName>
    </recommendedName>
</protein>
<keyword evidence="4" id="KW-1185">Reference proteome</keyword>
<organism evidence="3 4">
    <name type="scientific">Stentor coeruleus</name>
    <dbReference type="NCBI Taxonomy" id="5963"/>
    <lineage>
        <taxon>Eukaryota</taxon>
        <taxon>Sar</taxon>
        <taxon>Alveolata</taxon>
        <taxon>Ciliophora</taxon>
        <taxon>Postciliodesmatophora</taxon>
        <taxon>Heterotrichea</taxon>
        <taxon>Heterotrichida</taxon>
        <taxon>Stentoridae</taxon>
        <taxon>Stentor</taxon>
    </lineage>
</organism>
<dbReference type="AlphaFoldDB" id="A0A1R2CFS9"/>
<dbReference type="EMBL" id="MPUH01000165">
    <property type="protein sequence ID" value="OMJ87878.1"/>
    <property type="molecule type" value="Genomic_DNA"/>
</dbReference>
<accession>A0A1R2CFS9</accession>
<dbReference type="Gene3D" id="3.30.40.10">
    <property type="entry name" value="Zinc/RING finger domain, C3HC4 (zinc finger)"/>
    <property type="match status" value="1"/>
</dbReference>
<dbReference type="InterPro" id="IPR013083">
    <property type="entry name" value="Znf_RING/FYVE/PHD"/>
</dbReference>
<proteinExistence type="predicted"/>
<evidence type="ECO:0000259" key="2">
    <source>
        <dbReference type="PROSITE" id="PS50089"/>
    </source>
</evidence>
<dbReference type="Proteomes" id="UP000187209">
    <property type="component" value="Unassembled WGS sequence"/>
</dbReference>
<evidence type="ECO:0000313" key="3">
    <source>
        <dbReference type="EMBL" id="OMJ87878.1"/>
    </source>
</evidence>